<proteinExistence type="predicted"/>
<keyword evidence="2" id="KW-1185">Reference proteome</keyword>
<dbReference type="EMBL" id="JACEIK010001850">
    <property type="protein sequence ID" value="MCD7472635.1"/>
    <property type="molecule type" value="Genomic_DNA"/>
</dbReference>
<evidence type="ECO:0000313" key="1">
    <source>
        <dbReference type="EMBL" id="MCD7472635.1"/>
    </source>
</evidence>
<gene>
    <name evidence="1" type="ORF">HAX54_013930</name>
</gene>
<dbReference type="Proteomes" id="UP000823775">
    <property type="component" value="Unassembled WGS sequence"/>
</dbReference>
<feature type="non-terminal residue" evidence="1">
    <location>
        <position position="86"/>
    </location>
</feature>
<organism evidence="1 2">
    <name type="scientific">Datura stramonium</name>
    <name type="common">Jimsonweed</name>
    <name type="synonym">Common thornapple</name>
    <dbReference type="NCBI Taxonomy" id="4076"/>
    <lineage>
        <taxon>Eukaryota</taxon>
        <taxon>Viridiplantae</taxon>
        <taxon>Streptophyta</taxon>
        <taxon>Embryophyta</taxon>
        <taxon>Tracheophyta</taxon>
        <taxon>Spermatophyta</taxon>
        <taxon>Magnoliopsida</taxon>
        <taxon>eudicotyledons</taxon>
        <taxon>Gunneridae</taxon>
        <taxon>Pentapetalae</taxon>
        <taxon>asterids</taxon>
        <taxon>lamiids</taxon>
        <taxon>Solanales</taxon>
        <taxon>Solanaceae</taxon>
        <taxon>Solanoideae</taxon>
        <taxon>Datureae</taxon>
        <taxon>Datura</taxon>
    </lineage>
</organism>
<sequence length="86" mass="9722">SSPLISLLSNSLMEKTLLKVLACSKKRIKSSSPSLTYVEIFDSPDECPRIRLLLLSDPLPLVPKRINRLLMPDSFVWNNLRNSIVV</sequence>
<comment type="caution">
    <text evidence="1">The sequence shown here is derived from an EMBL/GenBank/DDBJ whole genome shotgun (WGS) entry which is preliminary data.</text>
</comment>
<feature type="non-terminal residue" evidence="1">
    <location>
        <position position="1"/>
    </location>
</feature>
<protein>
    <submittedName>
        <fullName evidence="1">Uncharacterized protein</fullName>
    </submittedName>
</protein>
<evidence type="ECO:0000313" key="2">
    <source>
        <dbReference type="Proteomes" id="UP000823775"/>
    </source>
</evidence>
<accession>A0ABS8TP24</accession>
<reference evidence="1 2" key="1">
    <citation type="journal article" date="2021" name="BMC Genomics">
        <title>Datura genome reveals duplications of psychoactive alkaloid biosynthetic genes and high mutation rate following tissue culture.</title>
        <authorList>
            <person name="Rajewski A."/>
            <person name="Carter-House D."/>
            <person name="Stajich J."/>
            <person name="Litt A."/>
        </authorList>
    </citation>
    <scope>NUCLEOTIDE SEQUENCE [LARGE SCALE GENOMIC DNA]</scope>
    <source>
        <strain evidence="1">AR-01</strain>
    </source>
</reference>
<name>A0ABS8TP24_DATST</name>